<evidence type="ECO:0000313" key="2">
    <source>
        <dbReference type="EMBL" id="NYJ32252.1"/>
    </source>
</evidence>
<dbReference type="Proteomes" id="UP000572051">
    <property type="component" value="Unassembled WGS sequence"/>
</dbReference>
<reference evidence="2 3" key="1">
    <citation type="submission" date="2020-07" db="EMBL/GenBank/DDBJ databases">
        <title>Sequencing the genomes of 1000 actinobacteria strains.</title>
        <authorList>
            <person name="Klenk H.-P."/>
        </authorList>
    </citation>
    <scope>NUCLEOTIDE SEQUENCE [LARGE SCALE GENOMIC DNA]</scope>
    <source>
        <strain evidence="2 3">DSM 44442</strain>
    </source>
</reference>
<organism evidence="2 3">
    <name type="scientific">Nocardiopsis aegyptia</name>
    <dbReference type="NCBI Taxonomy" id="220378"/>
    <lineage>
        <taxon>Bacteria</taxon>
        <taxon>Bacillati</taxon>
        <taxon>Actinomycetota</taxon>
        <taxon>Actinomycetes</taxon>
        <taxon>Streptosporangiales</taxon>
        <taxon>Nocardiopsidaceae</taxon>
        <taxon>Nocardiopsis</taxon>
    </lineage>
</organism>
<accession>A0A7Z0J808</accession>
<dbReference type="AlphaFoldDB" id="A0A7Z0J808"/>
<dbReference type="Pfam" id="PF19054">
    <property type="entry name" value="DUF5753"/>
    <property type="match status" value="1"/>
</dbReference>
<feature type="domain" description="DUF5753" evidence="1">
    <location>
        <begin position="34"/>
        <end position="205"/>
    </location>
</feature>
<evidence type="ECO:0000259" key="1">
    <source>
        <dbReference type="Pfam" id="PF19054"/>
    </source>
</evidence>
<keyword evidence="3" id="KW-1185">Reference proteome</keyword>
<dbReference type="EMBL" id="JACCFS010000001">
    <property type="protein sequence ID" value="NYJ32252.1"/>
    <property type="molecule type" value="Genomic_DNA"/>
</dbReference>
<proteinExistence type="predicted"/>
<dbReference type="InterPro" id="IPR043917">
    <property type="entry name" value="DUF5753"/>
</dbReference>
<protein>
    <recommendedName>
        <fullName evidence="1">DUF5753 domain-containing protein</fullName>
    </recommendedName>
</protein>
<comment type="caution">
    <text evidence="2">The sequence shown here is derived from an EMBL/GenBank/DDBJ whole genome shotgun (WGS) entry which is preliminary data.</text>
</comment>
<evidence type="ECO:0000313" key="3">
    <source>
        <dbReference type="Proteomes" id="UP000572051"/>
    </source>
</evidence>
<name>A0A7Z0J808_9ACTN</name>
<gene>
    <name evidence="2" type="ORF">HNR10_000133</name>
</gene>
<sequence length="208" mass="22829">MENLDRVLNAEGRLIKTWQRDTTDGSLPSFMQDAGLLQAEAITIDFVSPVLVSGLAQCPSYARIVFREANPTLPGAAIERLVTARCARLAYLRKRNNPMVTAVFPESALTWPPEAVRREQAEHLLALMDDERMRIHLVPSGSVLVGVTSPLFLVKLVDGGRAASSDHVSGNVIIEDSEDFERLSELVKRALGASLPEGQSRKVLEDLL</sequence>